<feature type="region of interest" description="Disordered" evidence="1">
    <location>
        <begin position="91"/>
        <end position="115"/>
    </location>
</feature>
<keyword evidence="3" id="KW-1185">Reference proteome</keyword>
<sequence length="115" mass="12811">MPDAGRARIGWRARSIRLLVAARAPEKQAPLDEVAGLHAGQREVAQIEETGCLYEGEYEEEESEAVELMGQTSLVGVARALLPEARHMQQVRSQLLRPPQTLPVRHSHNLTNRPN</sequence>
<dbReference type="Proteomes" id="UP000186955">
    <property type="component" value="Unassembled WGS sequence"/>
</dbReference>
<reference evidence="2 3" key="1">
    <citation type="submission" date="2016-10" db="EMBL/GenBank/DDBJ databases">
        <title>Genome sequence of the ascomycete fungus Penicillium subrubescens.</title>
        <authorList>
            <person name="De Vries R.P."/>
            <person name="Peng M."/>
            <person name="Dilokpimol A."/>
            <person name="Hilden K."/>
            <person name="Makela M.R."/>
            <person name="Grigoriev I."/>
            <person name="Riley R."/>
            <person name="Granchi Z."/>
        </authorList>
    </citation>
    <scope>NUCLEOTIDE SEQUENCE [LARGE SCALE GENOMIC DNA]</scope>
    <source>
        <strain evidence="2 3">CBS 132785</strain>
    </source>
</reference>
<evidence type="ECO:0000313" key="3">
    <source>
        <dbReference type="Proteomes" id="UP000186955"/>
    </source>
</evidence>
<comment type="caution">
    <text evidence="2">The sequence shown here is derived from an EMBL/GenBank/DDBJ whole genome shotgun (WGS) entry which is preliminary data.</text>
</comment>
<name>A0A1Q5TKZ7_9EURO</name>
<organism evidence="2 3">
    <name type="scientific">Penicillium subrubescens</name>
    <dbReference type="NCBI Taxonomy" id="1316194"/>
    <lineage>
        <taxon>Eukaryota</taxon>
        <taxon>Fungi</taxon>
        <taxon>Dikarya</taxon>
        <taxon>Ascomycota</taxon>
        <taxon>Pezizomycotina</taxon>
        <taxon>Eurotiomycetes</taxon>
        <taxon>Eurotiomycetidae</taxon>
        <taxon>Eurotiales</taxon>
        <taxon>Aspergillaceae</taxon>
        <taxon>Penicillium</taxon>
    </lineage>
</organism>
<gene>
    <name evidence="2" type="ORF">PENSUB_7485</name>
</gene>
<accession>A0A1Q5TKZ7</accession>
<proteinExistence type="predicted"/>
<dbReference type="EMBL" id="MNBE01000642">
    <property type="protein sequence ID" value="OKP00904.1"/>
    <property type="molecule type" value="Genomic_DNA"/>
</dbReference>
<protein>
    <submittedName>
        <fullName evidence="2">Uncharacterized protein</fullName>
    </submittedName>
</protein>
<evidence type="ECO:0000313" key="2">
    <source>
        <dbReference type="EMBL" id="OKP00904.1"/>
    </source>
</evidence>
<evidence type="ECO:0000256" key="1">
    <source>
        <dbReference type="SAM" id="MobiDB-lite"/>
    </source>
</evidence>
<dbReference type="AlphaFoldDB" id="A0A1Q5TKZ7"/>